<gene>
    <name evidence="1" type="ORF">COO91_08471</name>
</gene>
<dbReference type="RefSeq" id="WP_225912326.1">
    <property type="nucleotide sequence ID" value="NZ_CAWNNC010000001.1"/>
</dbReference>
<dbReference type="AlphaFoldDB" id="A0A2K8T3P9"/>
<dbReference type="EMBL" id="CP024785">
    <property type="protein sequence ID" value="AUB42348.1"/>
    <property type="molecule type" value="Genomic_DNA"/>
</dbReference>
<sequence length="200" mass="23178">MPIKKRIELSSGSFLNPADKKIVVNLATEDILTLITQELKTRYSPETQKLLLEESSQLLPDFVLQELLKRQEQVVNVNPNTLIVVNCQIAEVEVDDLGFDLNVEAYFVIADTTGQNHFRANKIVLWSNIWGDEQRLFDLEDELGDQFWTNYQIQLLFDDKNQQTIELSVSQTDDYTARLEFYPSLKRFLPSIVPFTDNDF</sequence>
<dbReference type="Proteomes" id="UP000232003">
    <property type="component" value="Chromosome"/>
</dbReference>
<organism evidence="1 2">
    <name type="scientific">Nostoc flagelliforme CCNUN1</name>
    <dbReference type="NCBI Taxonomy" id="2038116"/>
    <lineage>
        <taxon>Bacteria</taxon>
        <taxon>Bacillati</taxon>
        <taxon>Cyanobacteriota</taxon>
        <taxon>Cyanophyceae</taxon>
        <taxon>Nostocales</taxon>
        <taxon>Nostocaceae</taxon>
        <taxon>Nostoc</taxon>
    </lineage>
</organism>
<accession>A0A2K8T3P9</accession>
<protein>
    <submittedName>
        <fullName evidence="1">Uncharacterized protein</fullName>
    </submittedName>
</protein>
<evidence type="ECO:0000313" key="1">
    <source>
        <dbReference type="EMBL" id="AUB42348.1"/>
    </source>
</evidence>
<proteinExistence type="predicted"/>
<evidence type="ECO:0000313" key="2">
    <source>
        <dbReference type="Proteomes" id="UP000232003"/>
    </source>
</evidence>
<keyword evidence="2" id="KW-1185">Reference proteome</keyword>
<reference evidence="1 2" key="1">
    <citation type="submission" date="2017-11" db="EMBL/GenBank/DDBJ databases">
        <title>Complete genome of a free-living desiccation-tolerant cyanobacterium and its photosynthetic adaptation to extreme terrestrial habitat.</title>
        <authorList>
            <person name="Shang J."/>
        </authorList>
    </citation>
    <scope>NUCLEOTIDE SEQUENCE [LARGE SCALE GENOMIC DNA]</scope>
    <source>
        <strain evidence="1 2">CCNUN1</strain>
    </source>
</reference>
<dbReference type="KEGG" id="nfl:COO91_08471"/>
<name>A0A2K8T3P9_9NOSO</name>